<evidence type="ECO:0000313" key="5">
    <source>
        <dbReference type="Proteomes" id="UP000002051"/>
    </source>
</evidence>
<sequence length="418" mass="47979">MDEKTVFATKGKVRNYILDDIALSILSKLPLKSLKRFGCVRKSWYLLFEDTHFMNMFRNNFLSNLHCGPYYDGASLLLQLNEPYYEDGFYSLSGERFENKVKLDFLNPFANLYNFRIFGFGSINGILCLYEYDHSGKIILLMPETQAIKILPSYNIGSIKWFIPDDAKDFVDVRIISDVHGFGYDHVINDIKVIRYVHFIIVPSLVYPGYVEEIMSLYWSGEISLGPLWEIYSLRSNLWRKLDVSMPSSSHYTEGTQVYLGGVCHWLSEKDEEENPDGPCLVSFYLSSEVFLVTPIPSDLDDCFDVEALWINLAVINDFIALISYHEQTTNFHISILGGLGMKESWTKLFILGPLSCIKHPIGVGIKGEIFFQRKDEELVWFDLSTQKIEELGYKARGCSTRIIIYKEYILPIGGASS</sequence>
<dbReference type="EMBL" id="PSQE01000006">
    <property type="protein sequence ID" value="RHN52543.1"/>
    <property type="molecule type" value="Genomic_DNA"/>
</dbReference>
<dbReference type="InterPro" id="IPR036047">
    <property type="entry name" value="F-box-like_dom_sf"/>
</dbReference>
<dbReference type="HOGENOM" id="CLU_027176_5_0_1"/>
<reference evidence="4" key="3">
    <citation type="submission" date="2015-04" db="UniProtKB">
        <authorList>
            <consortium name="EnsemblPlants"/>
        </authorList>
    </citation>
    <scope>IDENTIFICATION</scope>
    <source>
        <strain evidence="4">cv. Jemalong A17</strain>
    </source>
</reference>
<evidence type="ECO:0000313" key="2">
    <source>
        <dbReference type="EMBL" id="AES76481.1"/>
    </source>
</evidence>
<reference evidence="3" key="4">
    <citation type="journal article" date="2018" name="Nat. Plants">
        <title>Whole-genome landscape of Medicago truncatula symbiotic genes.</title>
        <authorList>
            <person name="Pecrix Y."/>
            <person name="Gamas P."/>
            <person name="Carrere S."/>
        </authorList>
    </citation>
    <scope>NUCLEOTIDE SEQUENCE</scope>
    <source>
        <tissue evidence="3">Leaves</tissue>
    </source>
</reference>
<dbReference type="Pfam" id="PF07734">
    <property type="entry name" value="FBA_1"/>
    <property type="match status" value="1"/>
</dbReference>
<reference evidence="2 4" key="2">
    <citation type="journal article" date="2014" name="BMC Genomics">
        <title>An improved genome release (version Mt4.0) for the model legume Medicago truncatula.</title>
        <authorList>
            <person name="Tang H."/>
            <person name="Krishnakumar V."/>
            <person name="Bidwell S."/>
            <person name="Rosen B."/>
            <person name="Chan A."/>
            <person name="Zhou S."/>
            <person name="Gentzbittel L."/>
            <person name="Childs K.L."/>
            <person name="Yandell M."/>
            <person name="Gundlach H."/>
            <person name="Mayer K.F."/>
            <person name="Schwartz D.C."/>
            <person name="Town C.D."/>
        </authorList>
    </citation>
    <scope>GENOME REANNOTATION</scope>
    <source>
        <strain evidence="4">cv. Jemalong A17</strain>
    </source>
</reference>
<accession>G7KL92</accession>
<dbReference type="Proteomes" id="UP000265566">
    <property type="component" value="Chromosome 6"/>
</dbReference>
<dbReference type="PANTHER" id="PTHR31672">
    <property type="entry name" value="BNACNNG10540D PROTEIN"/>
    <property type="match status" value="1"/>
</dbReference>
<dbReference type="Gramene" id="rna37232">
    <property type="protein sequence ID" value="RHN52543.1"/>
    <property type="gene ID" value="gene37232"/>
</dbReference>
<organism evidence="2 5">
    <name type="scientific">Medicago truncatula</name>
    <name type="common">Barrel medic</name>
    <name type="synonym">Medicago tribuloides</name>
    <dbReference type="NCBI Taxonomy" id="3880"/>
    <lineage>
        <taxon>Eukaryota</taxon>
        <taxon>Viridiplantae</taxon>
        <taxon>Streptophyta</taxon>
        <taxon>Embryophyta</taxon>
        <taxon>Tracheophyta</taxon>
        <taxon>Spermatophyta</taxon>
        <taxon>Magnoliopsida</taxon>
        <taxon>eudicotyledons</taxon>
        <taxon>Gunneridae</taxon>
        <taxon>Pentapetalae</taxon>
        <taxon>rosids</taxon>
        <taxon>fabids</taxon>
        <taxon>Fabales</taxon>
        <taxon>Fabaceae</taxon>
        <taxon>Papilionoideae</taxon>
        <taxon>50 kb inversion clade</taxon>
        <taxon>NPAAA clade</taxon>
        <taxon>Hologalegina</taxon>
        <taxon>IRL clade</taxon>
        <taxon>Trifolieae</taxon>
        <taxon>Medicago</taxon>
    </lineage>
</organism>
<proteinExistence type="predicted"/>
<protein>
    <submittedName>
        <fullName evidence="2">F-box protein interaction domain protein</fullName>
    </submittedName>
    <submittedName>
        <fullName evidence="3">Putative F-box domain-containing protein</fullName>
    </submittedName>
</protein>
<dbReference type="PANTHER" id="PTHR31672:SF13">
    <property type="entry name" value="F-BOX PROTEIN CPR30-LIKE"/>
    <property type="match status" value="1"/>
</dbReference>
<dbReference type="SUPFAM" id="SSF81383">
    <property type="entry name" value="F-box domain"/>
    <property type="match status" value="1"/>
</dbReference>
<feature type="domain" description="F-box associated beta-propeller type 1" evidence="1">
    <location>
        <begin position="157"/>
        <end position="388"/>
    </location>
</feature>
<name>G7KL92_MEDTR</name>
<dbReference type="InterPro" id="IPR050796">
    <property type="entry name" value="SCF_F-box_component"/>
</dbReference>
<evidence type="ECO:0000313" key="4">
    <source>
        <dbReference type="EnsemblPlants" id="AES76481"/>
    </source>
</evidence>
<dbReference type="Proteomes" id="UP000002051">
    <property type="component" value="Chromosome 6"/>
</dbReference>
<dbReference type="InterPro" id="IPR017451">
    <property type="entry name" value="F-box-assoc_interact_dom"/>
</dbReference>
<dbReference type="PaxDb" id="3880-AES76481"/>
<dbReference type="NCBIfam" id="TIGR01640">
    <property type="entry name" value="F_box_assoc_1"/>
    <property type="match status" value="1"/>
</dbReference>
<evidence type="ECO:0000259" key="1">
    <source>
        <dbReference type="Pfam" id="PF07734"/>
    </source>
</evidence>
<keyword evidence="5" id="KW-1185">Reference proteome</keyword>
<dbReference type="AlphaFoldDB" id="G7KL92"/>
<gene>
    <name evidence="4" type="primary">11419328</name>
    <name evidence="2" type="ordered locus">MTR_6g079770</name>
    <name evidence="3" type="ORF">MtrunA17_Chr6g0481681</name>
</gene>
<dbReference type="STRING" id="3880.G7KL92"/>
<dbReference type="OrthoDB" id="1430190at2759"/>
<dbReference type="EnsemblPlants" id="AES76481">
    <property type="protein sequence ID" value="AES76481"/>
    <property type="gene ID" value="MTR_6g079770"/>
</dbReference>
<evidence type="ECO:0000313" key="3">
    <source>
        <dbReference type="EMBL" id="RHN52543.1"/>
    </source>
</evidence>
<dbReference type="InterPro" id="IPR006527">
    <property type="entry name" value="F-box-assoc_dom_typ1"/>
</dbReference>
<dbReference type="KEGG" id="mtr:11419328"/>
<dbReference type="EMBL" id="CM001222">
    <property type="protein sequence ID" value="AES76481.1"/>
    <property type="molecule type" value="Genomic_DNA"/>
</dbReference>
<reference evidence="2 4" key="1">
    <citation type="journal article" date="2011" name="Nature">
        <title>The Medicago genome provides insight into the evolution of rhizobial symbioses.</title>
        <authorList>
            <person name="Young N.D."/>
            <person name="Debelle F."/>
            <person name="Oldroyd G.E."/>
            <person name="Geurts R."/>
            <person name="Cannon S.B."/>
            <person name="Udvardi M.K."/>
            <person name="Benedito V.A."/>
            <person name="Mayer K.F."/>
            <person name="Gouzy J."/>
            <person name="Schoof H."/>
            <person name="Van de Peer Y."/>
            <person name="Proost S."/>
            <person name="Cook D.R."/>
            <person name="Meyers B.C."/>
            <person name="Spannagl M."/>
            <person name="Cheung F."/>
            <person name="De Mita S."/>
            <person name="Krishnakumar V."/>
            <person name="Gundlach H."/>
            <person name="Zhou S."/>
            <person name="Mudge J."/>
            <person name="Bharti A.K."/>
            <person name="Murray J.D."/>
            <person name="Naoumkina M.A."/>
            <person name="Rosen B."/>
            <person name="Silverstein K.A."/>
            <person name="Tang H."/>
            <person name="Rombauts S."/>
            <person name="Zhao P.X."/>
            <person name="Zhou P."/>
            <person name="Barbe V."/>
            <person name="Bardou P."/>
            <person name="Bechner M."/>
            <person name="Bellec A."/>
            <person name="Berger A."/>
            <person name="Berges H."/>
            <person name="Bidwell S."/>
            <person name="Bisseling T."/>
            <person name="Choisne N."/>
            <person name="Couloux A."/>
            <person name="Denny R."/>
            <person name="Deshpande S."/>
            <person name="Dai X."/>
            <person name="Doyle J.J."/>
            <person name="Dudez A.M."/>
            <person name="Farmer A.D."/>
            <person name="Fouteau S."/>
            <person name="Franken C."/>
            <person name="Gibelin C."/>
            <person name="Gish J."/>
            <person name="Goldstein S."/>
            <person name="Gonzalez A.J."/>
            <person name="Green P.J."/>
            <person name="Hallab A."/>
            <person name="Hartog M."/>
            <person name="Hua A."/>
            <person name="Humphray S.J."/>
            <person name="Jeong D.H."/>
            <person name="Jing Y."/>
            <person name="Jocker A."/>
            <person name="Kenton S.M."/>
            <person name="Kim D.J."/>
            <person name="Klee K."/>
            <person name="Lai H."/>
            <person name="Lang C."/>
            <person name="Lin S."/>
            <person name="Macmil S.L."/>
            <person name="Magdelenat G."/>
            <person name="Matthews L."/>
            <person name="McCorrison J."/>
            <person name="Monaghan E.L."/>
            <person name="Mun J.H."/>
            <person name="Najar F.Z."/>
            <person name="Nicholson C."/>
            <person name="Noirot C."/>
            <person name="O'Bleness M."/>
            <person name="Paule C.R."/>
            <person name="Poulain J."/>
            <person name="Prion F."/>
            <person name="Qin B."/>
            <person name="Qu C."/>
            <person name="Retzel E.F."/>
            <person name="Riddle C."/>
            <person name="Sallet E."/>
            <person name="Samain S."/>
            <person name="Samson N."/>
            <person name="Sanders I."/>
            <person name="Saurat O."/>
            <person name="Scarpelli C."/>
            <person name="Schiex T."/>
            <person name="Segurens B."/>
            <person name="Severin A.J."/>
            <person name="Sherrier D.J."/>
            <person name="Shi R."/>
            <person name="Sims S."/>
            <person name="Singer S.R."/>
            <person name="Sinharoy S."/>
            <person name="Sterck L."/>
            <person name="Viollet A."/>
            <person name="Wang B.B."/>
            <person name="Wang K."/>
            <person name="Wang M."/>
            <person name="Wang X."/>
            <person name="Warfsmann J."/>
            <person name="Weissenbach J."/>
            <person name="White D.D."/>
            <person name="White J.D."/>
            <person name="Wiley G.B."/>
            <person name="Wincker P."/>
            <person name="Xing Y."/>
            <person name="Yang L."/>
            <person name="Yao Z."/>
            <person name="Ying F."/>
            <person name="Zhai J."/>
            <person name="Zhou L."/>
            <person name="Zuber A."/>
            <person name="Denarie J."/>
            <person name="Dixon R.A."/>
            <person name="May G.D."/>
            <person name="Schwartz D.C."/>
            <person name="Rogers J."/>
            <person name="Quetier F."/>
            <person name="Town C.D."/>
            <person name="Roe B.A."/>
        </authorList>
    </citation>
    <scope>NUCLEOTIDE SEQUENCE [LARGE SCALE GENOMIC DNA]</scope>
    <source>
        <strain evidence="2">A17</strain>
        <strain evidence="4">cv. Jemalong A17</strain>
    </source>
</reference>